<evidence type="ECO:0000313" key="6">
    <source>
        <dbReference type="EMBL" id="MBK3333145.1"/>
    </source>
</evidence>
<evidence type="ECO:0000256" key="2">
    <source>
        <dbReference type="ARBA" id="ARBA00022723"/>
    </source>
</evidence>
<evidence type="ECO:0000256" key="3">
    <source>
        <dbReference type="ARBA" id="ARBA00023004"/>
    </source>
</evidence>
<dbReference type="InterPro" id="IPR003265">
    <property type="entry name" value="HhH-GPD_domain"/>
</dbReference>
<sequence length="211" mass="25046">MHRIRELFYLLSRFYDCKEWWPVHENTDPFLEISIGAILTQNTNWKNVERAVNNLIKEGLLNWEKLDTVRIEKLKECIRPAGFYNQKATYIKSFVRAVKDLPAENITRDFLLSIKGIGEETADSILLYGLGRPYFVVDAYTKRLFYRIGIIKKQNLSYRKVQEMVMEVFSADVHTYRLFHALIVEHCKEYCRKKPNCTECPIRNICRQNLK</sequence>
<dbReference type="PANTHER" id="PTHR10359:SF19">
    <property type="entry name" value="DNA REPAIR GLYCOSYLASE MJ1434-RELATED"/>
    <property type="match status" value="1"/>
</dbReference>
<dbReference type="Gene3D" id="1.10.340.30">
    <property type="entry name" value="Hypothetical protein, domain 2"/>
    <property type="match status" value="1"/>
</dbReference>
<dbReference type="CDD" id="cd00056">
    <property type="entry name" value="ENDO3c"/>
    <property type="match status" value="1"/>
</dbReference>
<organism evidence="6 7">
    <name type="scientific">Persephonella atlantica</name>
    <dbReference type="NCBI Taxonomy" id="2699429"/>
    <lineage>
        <taxon>Bacteria</taxon>
        <taxon>Pseudomonadati</taxon>
        <taxon>Aquificota</taxon>
        <taxon>Aquificia</taxon>
        <taxon>Aquificales</taxon>
        <taxon>Hydrogenothermaceae</taxon>
        <taxon>Persephonella</taxon>
    </lineage>
</organism>
<dbReference type="SMART" id="SM00478">
    <property type="entry name" value="ENDO3c"/>
    <property type="match status" value="1"/>
</dbReference>
<keyword evidence="7" id="KW-1185">Reference proteome</keyword>
<keyword evidence="6" id="KW-0378">Hydrolase</keyword>
<keyword evidence="4" id="KW-0411">Iron-sulfur</keyword>
<dbReference type="Pfam" id="PF00730">
    <property type="entry name" value="HhH-GPD"/>
    <property type="match status" value="1"/>
</dbReference>
<gene>
    <name evidence="6" type="ORF">GWK41_08685</name>
</gene>
<evidence type="ECO:0000256" key="4">
    <source>
        <dbReference type="ARBA" id="ARBA00023014"/>
    </source>
</evidence>
<feature type="domain" description="HhH-GPD" evidence="5">
    <location>
        <begin position="39"/>
        <end position="189"/>
    </location>
</feature>
<dbReference type="Gene3D" id="1.10.1670.10">
    <property type="entry name" value="Helix-hairpin-Helix base-excision DNA repair enzymes (C-terminal)"/>
    <property type="match status" value="1"/>
</dbReference>
<dbReference type="PIRSF" id="PIRSF001435">
    <property type="entry name" value="Nth"/>
    <property type="match status" value="1"/>
</dbReference>
<dbReference type="PANTHER" id="PTHR10359">
    <property type="entry name" value="A/G-SPECIFIC ADENINE GLYCOSYLASE/ENDONUCLEASE III"/>
    <property type="match status" value="1"/>
</dbReference>
<dbReference type="GO" id="GO:0004519">
    <property type="term" value="F:endonuclease activity"/>
    <property type="evidence" value="ECO:0007669"/>
    <property type="project" value="UniProtKB-KW"/>
</dbReference>
<dbReference type="EMBL" id="JAACYA010000002">
    <property type="protein sequence ID" value="MBK3333145.1"/>
    <property type="molecule type" value="Genomic_DNA"/>
</dbReference>
<name>A0ABS1GJQ6_9AQUI</name>
<keyword evidence="1" id="KW-0004">4Fe-4S</keyword>
<accession>A0ABS1GJQ6</accession>
<reference evidence="6 7" key="1">
    <citation type="journal article" date="2021" name="Syst. Appl. Microbiol.">
        <title>Persephonella atlantica sp. nov.: How to adapt to physico-chemical gradients in high temperature hydrothermal habitats.</title>
        <authorList>
            <person name="Francois D.X."/>
            <person name="Godfroy A."/>
            <person name="Mathien C."/>
            <person name="Aube J."/>
            <person name="Cathalot C."/>
            <person name="Lesongeur F."/>
            <person name="L'Haridon S."/>
            <person name="Philippon X."/>
            <person name="Roussel E.G."/>
        </authorList>
    </citation>
    <scope>NUCLEOTIDE SEQUENCE [LARGE SCALE GENOMIC DNA]</scope>
    <source>
        <strain evidence="6 7">MO1340</strain>
    </source>
</reference>
<protein>
    <submittedName>
        <fullName evidence="6">Endonuclease</fullName>
    </submittedName>
</protein>
<dbReference type="RefSeq" id="WP_200674570.1">
    <property type="nucleotide sequence ID" value="NZ_JAACYA010000002.1"/>
</dbReference>
<keyword evidence="3" id="KW-0408">Iron</keyword>
<keyword evidence="6" id="KW-0540">Nuclease</keyword>
<comment type="caution">
    <text evidence="6">The sequence shown here is derived from an EMBL/GenBank/DDBJ whole genome shotgun (WGS) entry which is preliminary data.</text>
</comment>
<dbReference type="SUPFAM" id="SSF48150">
    <property type="entry name" value="DNA-glycosylase"/>
    <property type="match status" value="1"/>
</dbReference>
<dbReference type="InterPro" id="IPR023170">
    <property type="entry name" value="HhH_base_excis_C"/>
</dbReference>
<proteinExistence type="predicted"/>
<evidence type="ECO:0000313" key="7">
    <source>
        <dbReference type="Proteomes" id="UP000772812"/>
    </source>
</evidence>
<evidence type="ECO:0000259" key="5">
    <source>
        <dbReference type="SMART" id="SM00478"/>
    </source>
</evidence>
<keyword evidence="2" id="KW-0479">Metal-binding</keyword>
<keyword evidence="6" id="KW-0255">Endonuclease</keyword>
<dbReference type="InterPro" id="IPR011257">
    <property type="entry name" value="DNA_glycosylase"/>
</dbReference>
<dbReference type="Proteomes" id="UP000772812">
    <property type="component" value="Unassembled WGS sequence"/>
</dbReference>
<evidence type="ECO:0000256" key="1">
    <source>
        <dbReference type="ARBA" id="ARBA00022485"/>
    </source>
</evidence>